<dbReference type="Proteomes" id="UP000032749">
    <property type="component" value="Chromosome"/>
</dbReference>
<evidence type="ECO:0000259" key="12">
    <source>
        <dbReference type="PROSITE" id="PS51195"/>
    </source>
</evidence>
<dbReference type="InterPro" id="IPR050079">
    <property type="entry name" value="DEAD_box_RNA_helicase"/>
</dbReference>
<dbReference type="PANTHER" id="PTHR47959">
    <property type="entry name" value="ATP-DEPENDENT RNA HELICASE RHLE-RELATED"/>
    <property type="match status" value="1"/>
</dbReference>
<dbReference type="InterPro" id="IPR001650">
    <property type="entry name" value="Helicase_C-like"/>
</dbReference>
<feature type="domain" description="DEAD-box RNA helicase Q" evidence="12">
    <location>
        <begin position="98"/>
        <end position="126"/>
    </location>
</feature>
<evidence type="ECO:0000256" key="3">
    <source>
        <dbReference type="ARBA" id="ARBA00022801"/>
    </source>
</evidence>
<dbReference type="SMART" id="SM00490">
    <property type="entry name" value="HELICc"/>
    <property type="match status" value="1"/>
</dbReference>
<dbReference type="InterPro" id="IPR011545">
    <property type="entry name" value="DEAD/DEAH_box_helicase_dom"/>
</dbReference>
<evidence type="ECO:0000256" key="9">
    <source>
        <dbReference type="SAM" id="MobiDB-lite"/>
    </source>
</evidence>
<keyword evidence="4 7" id="KW-0347">Helicase</keyword>
<evidence type="ECO:0000259" key="11">
    <source>
        <dbReference type="PROSITE" id="PS51194"/>
    </source>
</evidence>
<feature type="region of interest" description="Disordered" evidence="9">
    <location>
        <begin position="1"/>
        <end position="84"/>
    </location>
</feature>
<keyword evidence="2 7" id="KW-0547">Nucleotide-binding</keyword>
<dbReference type="EC" id="3.6.4.13" evidence="7"/>
<comment type="subcellular location">
    <subcellularLocation>
        <location evidence="7">Cytoplasm</location>
    </subcellularLocation>
</comment>
<dbReference type="GO" id="GO:0003723">
    <property type="term" value="F:RNA binding"/>
    <property type="evidence" value="ECO:0007669"/>
    <property type="project" value="UniProtKB-UniRule"/>
</dbReference>
<dbReference type="CDD" id="cd00268">
    <property type="entry name" value="DEADc"/>
    <property type="match status" value="1"/>
</dbReference>
<dbReference type="InterPro" id="IPR023554">
    <property type="entry name" value="RNA_helicase_ATP-dep_RhlB"/>
</dbReference>
<comment type="subunit">
    <text evidence="7">Component of the RNA degradosome, which is a multiprotein complex involved in RNA processing and mRNA degradation.</text>
</comment>
<evidence type="ECO:0000256" key="7">
    <source>
        <dbReference type="HAMAP-Rule" id="MF_00661"/>
    </source>
</evidence>
<dbReference type="GO" id="GO:0006401">
    <property type="term" value="P:RNA catabolic process"/>
    <property type="evidence" value="ECO:0007669"/>
    <property type="project" value="UniProtKB-UniRule"/>
</dbReference>
<dbReference type="SUPFAM" id="SSF52540">
    <property type="entry name" value="P-loop containing nucleoside triphosphate hydrolases"/>
    <property type="match status" value="1"/>
</dbReference>
<protein>
    <recommendedName>
        <fullName evidence="7">ATP-dependent RNA helicase RhlB</fullName>
        <ecNumber evidence="7">3.6.4.13</ecNumber>
    </recommendedName>
</protein>
<evidence type="ECO:0000259" key="10">
    <source>
        <dbReference type="PROSITE" id="PS51192"/>
    </source>
</evidence>
<organism evidence="13 14">
    <name type="scientific">Oleispira antarctica RB-8</name>
    <dbReference type="NCBI Taxonomy" id="698738"/>
    <lineage>
        <taxon>Bacteria</taxon>
        <taxon>Pseudomonadati</taxon>
        <taxon>Pseudomonadota</taxon>
        <taxon>Gammaproteobacteria</taxon>
        <taxon>Oceanospirillales</taxon>
        <taxon>Oceanospirillaceae</taxon>
        <taxon>Oleispira</taxon>
    </lineage>
</organism>
<name>R4YS78_OLEAN</name>
<dbReference type="PATRIC" id="fig|698738.3.peg.2006"/>
<dbReference type="KEGG" id="oai:OLEAN_C19370"/>
<evidence type="ECO:0000256" key="5">
    <source>
        <dbReference type="ARBA" id="ARBA00022840"/>
    </source>
</evidence>
<evidence type="ECO:0000256" key="4">
    <source>
        <dbReference type="ARBA" id="ARBA00022806"/>
    </source>
</evidence>
<dbReference type="HAMAP" id="MF_00661">
    <property type="entry name" value="DEAD_helicase_RhlB"/>
    <property type="match status" value="1"/>
</dbReference>
<dbReference type="EMBL" id="FO203512">
    <property type="protein sequence ID" value="CCK76113.1"/>
    <property type="molecule type" value="Genomic_DNA"/>
</dbReference>
<dbReference type="InterPro" id="IPR014001">
    <property type="entry name" value="Helicase_ATP-bd"/>
</dbReference>
<dbReference type="GO" id="GO:0005524">
    <property type="term" value="F:ATP binding"/>
    <property type="evidence" value="ECO:0007669"/>
    <property type="project" value="UniProtKB-UniRule"/>
</dbReference>
<evidence type="ECO:0000256" key="2">
    <source>
        <dbReference type="ARBA" id="ARBA00022741"/>
    </source>
</evidence>
<dbReference type="OrthoDB" id="9808889at2"/>
<evidence type="ECO:0000313" key="14">
    <source>
        <dbReference type="Proteomes" id="UP000032749"/>
    </source>
</evidence>
<dbReference type="InterPro" id="IPR044742">
    <property type="entry name" value="DEAD/DEAH_RhlB"/>
</dbReference>
<dbReference type="Pfam" id="PF00270">
    <property type="entry name" value="DEAD"/>
    <property type="match status" value="1"/>
</dbReference>
<dbReference type="CDD" id="cd18787">
    <property type="entry name" value="SF2_C_DEAD"/>
    <property type="match status" value="1"/>
</dbReference>
<dbReference type="GO" id="GO:0005829">
    <property type="term" value="C:cytosol"/>
    <property type="evidence" value="ECO:0007669"/>
    <property type="project" value="TreeGrafter"/>
</dbReference>
<dbReference type="GO" id="GO:0016887">
    <property type="term" value="F:ATP hydrolysis activity"/>
    <property type="evidence" value="ECO:0007669"/>
    <property type="project" value="RHEA"/>
</dbReference>
<proteinExistence type="inferred from homology"/>
<dbReference type="STRING" id="698738.OLEAN_C19370"/>
<feature type="domain" description="Helicase C-terminal" evidence="11">
    <location>
        <begin position="319"/>
        <end position="473"/>
    </location>
</feature>
<evidence type="ECO:0000256" key="8">
    <source>
        <dbReference type="PROSITE-ProRule" id="PRU00552"/>
    </source>
</evidence>
<comment type="function">
    <text evidence="7">DEAD-box RNA helicase involved in RNA degradation. Has RNA-dependent ATPase activity and unwinds double-stranded RNA.</text>
</comment>
<keyword evidence="6 7" id="KW-0694">RNA-binding</keyword>
<dbReference type="AlphaFoldDB" id="R4YS78"/>
<dbReference type="InterPro" id="IPR027417">
    <property type="entry name" value="P-loop_NTPase"/>
</dbReference>
<comment type="similarity">
    <text evidence="7">Belongs to the DEAD box helicase family. RhlB subfamily.</text>
</comment>
<keyword evidence="5 7" id="KW-0067">ATP-binding</keyword>
<feature type="short sequence motif" description="Q motif" evidence="8">
    <location>
        <begin position="98"/>
        <end position="126"/>
    </location>
</feature>
<feature type="compositionally biased region" description="Polar residues" evidence="9">
    <location>
        <begin position="9"/>
        <end position="42"/>
    </location>
</feature>
<dbReference type="SMART" id="SM00487">
    <property type="entry name" value="DEXDc"/>
    <property type="match status" value="1"/>
</dbReference>
<dbReference type="Pfam" id="PF00271">
    <property type="entry name" value="Helicase_C"/>
    <property type="match status" value="1"/>
</dbReference>
<evidence type="ECO:0000256" key="6">
    <source>
        <dbReference type="ARBA" id="ARBA00022884"/>
    </source>
</evidence>
<sequence>MFKKIISAITGSAKEQGQSSKNKASKNQTSKGQSSNSPVSQSKPHERSKHENKPHKAAQKEDFKPSAKGNQKHQAQNKPPAKPWKLEDFVVEAVEGQTRFHDMQLPDSLMQGIQSSGFKYCTPIQAQSLPAALKGRDILGQAQTGTGKSAAFLTAVINRLLTEPLEERFASEPRALIVAPTRELVMQIGKDARGLAEHTGLKVVTIVGGMDYEEQRRALRDHVVDILVATPGRLIDFMGSQDVYLDEVDILVLDEADRMLDMGFIPDVRRIERATPSKGDRQTLFFSATFTEQIRRLIDQWTHEPVEVTIEPESVATDNIDQKFFMVEGSQKFNILCKYLRDEKIERAIIFANRRDITRNLCDKLNKNGLVAGLLSGEVNQQKRIKTLERFRDGSLPLLVATDVAGRGIHVDGVSHVFNYNLPDDAEDYVHRIGRTGRAGTKGISIALVSEDDAFELPALEEYLGTKLKLEQP</sequence>
<dbReference type="HOGENOM" id="CLU_003041_1_3_6"/>
<evidence type="ECO:0000313" key="13">
    <source>
        <dbReference type="EMBL" id="CCK76113.1"/>
    </source>
</evidence>
<keyword evidence="14" id="KW-1185">Reference proteome</keyword>
<keyword evidence="3 7" id="KW-0378">Hydrolase</keyword>
<gene>
    <name evidence="7 13" type="primary">rhlB</name>
    <name evidence="13" type="ORF">OLEAN_C19370</name>
</gene>
<dbReference type="PROSITE" id="PS00039">
    <property type="entry name" value="DEAD_ATP_HELICASE"/>
    <property type="match status" value="1"/>
</dbReference>
<comment type="catalytic activity">
    <reaction evidence="7">
        <text>ATP + H2O = ADP + phosphate + H(+)</text>
        <dbReference type="Rhea" id="RHEA:13065"/>
        <dbReference type="ChEBI" id="CHEBI:15377"/>
        <dbReference type="ChEBI" id="CHEBI:15378"/>
        <dbReference type="ChEBI" id="CHEBI:30616"/>
        <dbReference type="ChEBI" id="CHEBI:43474"/>
        <dbReference type="ChEBI" id="CHEBI:456216"/>
        <dbReference type="EC" id="3.6.4.13"/>
    </reaction>
</comment>
<dbReference type="PANTHER" id="PTHR47959:SF10">
    <property type="entry name" value="ATP-DEPENDENT RNA HELICASE RHLB"/>
    <property type="match status" value="1"/>
</dbReference>
<dbReference type="InterPro" id="IPR000629">
    <property type="entry name" value="RNA-helicase_DEAD-box_CS"/>
</dbReference>
<dbReference type="InterPro" id="IPR014014">
    <property type="entry name" value="RNA_helicase_DEAD_Q_motif"/>
</dbReference>
<dbReference type="Gene3D" id="3.40.50.300">
    <property type="entry name" value="P-loop containing nucleotide triphosphate hydrolases"/>
    <property type="match status" value="2"/>
</dbReference>
<feature type="compositionally biased region" description="Polar residues" evidence="9">
    <location>
        <begin position="68"/>
        <end position="77"/>
    </location>
</feature>
<dbReference type="GO" id="GO:0003724">
    <property type="term" value="F:RNA helicase activity"/>
    <property type="evidence" value="ECO:0007669"/>
    <property type="project" value="UniProtKB-UniRule"/>
</dbReference>
<keyword evidence="1 7" id="KW-0963">Cytoplasm</keyword>
<reference evidence="13 14" key="1">
    <citation type="journal article" date="2013" name="Nat. Commun.">
        <title>Genome sequence and functional genomic analysis of the oil-degrading bacterium Oleispira antarctica.</title>
        <authorList>
            <person name="Kube M."/>
            <person name="Chernikova T.N."/>
            <person name="Al-Ramahi Y."/>
            <person name="Beloqui A."/>
            <person name="Lopez-Cortez N."/>
            <person name="Guazzaroni M.E."/>
            <person name="Heipieper H.J."/>
            <person name="Klages S."/>
            <person name="Kotsyurbenko O.R."/>
            <person name="Langer I."/>
            <person name="Nechitaylo T.Y."/>
            <person name="Lunsdorf H."/>
            <person name="Fernandez M."/>
            <person name="Juarez S."/>
            <person name="Ciordia S."/>
            <person name="Singer A."/>
            <person name="Kagan O."/>
            <person name="Egorova O."/>
            <person name="Petit P.A."/>
            <person name="Stogios P."/>
            <person name="Kim Y."/>
            <person name="Tchigvintsev A."/>
            <person name="Flick R."/>
            <person name="Denaro R."/>
            <person name="Genovese M."/>
            <person name="Albar J.P."/>
            <person name="Reva O.N."/>
            <person name="Martinez-Gomariz M."/>
            <person name="Tran H."/>
            <person name="Ferrer M."/>
            <person name="Savchenko A."/>
            <person name="Yakunin A.F."/>
            <person name="Yakimov M.M."/>
            <person name="Golyshina O.V."/>
            <person name="Reinhardt R."/>
            <person name="Golyshin P.N."/>
        </authorList>
    </citation>
    <scope>NUCLEOTIDE SEQUENCE [LARGE SCALE GENOMIC DNA]</scope>
</reference>
<dbReference type="PROSITE" id="PS51194">
    <property type="entry name" value="HELICASE_CTER"/>
    <property type="match status" value="1"/>
</dbReference>
<accession>R4YS78</accession>
<dbReference type="PROSITE" id="PS51195">
    <property type="entry name" value="Q_MOTIF"/>
    <property type="match status" value="1"/>
</dbReference>
<feature type="domain" description="Helicase ATP-binding" evidence="10">
    <location>
        <begin position="129"/>
        <end position="308"/>
    </location>
</feature>
<dbReference type="PROSITE" id="PS51192">
    <property type="entry name" value="HELICASE_ATP_BIND_1"/>
    <property type="match status" value="1"/>
</dbReference>
<evidence type="ECO:0000256" key="1">
    <source>
        <dbReference type="ARBA" id="ARBA00022490"/>
    </source>
</evidence>